<organism evidence="1">
    <name type="scientific">Podoviridae sp. ctG4L18</name>
    <dbReference type="NCBI Taxonomy" id="2825234"/>
    <lineage>
        <taxon>Viruses</taxon>
        <taxon>Duplodnaviria</taxon>
        <taxon>Heunggongvirae</taxon>
        <taxon>Uroviricota</taxon>
        <taxon>Caudoviricetes</taxon>
    </lineage>
</organism>
<evidence type="ECO:0000313" key="1">
    <source>
        <dbReference type="EMBL" id="DAF96386.1"/>
    </source>
</evidence>
<name>A0A8S5UPQ0_9CAUD</name>
<reference evidence="1" key="1">
    <citation type="journal article" date="2021" name="Proc. Natl. Acad. Sci. U.S.A.">
        <title>A Catalog of Tens of Thousands of Viruses from Human Metagenomes Reveals Hidden Associations with Chronic Diseases.</title>
        <authorList>
            <person name="Tisza M.J."/>
            <person name="Buck C.B."/>
        </authorList>
    </citation>
    <scope>NUCLEOTIDE SEQUENCE</scope>
    <source>
        <strain evidence="1">CtG4L18</strain>
    </source>
</reference>
<dbReference type="EMBL" id="BK016114">
    <property type="protein sequence ID" value="DAF96386.1"/>
    <property type="molecule type" value="Genomic_DNA"/>
</dbReference>
<proteinExistence type="predicted"/>
<protein>
    <submittedName>
        <fullName evidence="1">Uncharacterized protein</fullName>
    </submittedName>
</protein>
<sequence length="45" mass="5313">MICQFCFQIHQALLQNIHLHKSPFPSLYSQINNRLQASLIVRDFV</sequence>
<accession>A0A8S5UPQ0</accession>